<proteinExistence type="predicted"/>
<keyword evidence="4" id="KW-0732">Signal</keyword>
<comment type="caution">
    <text evidence="6">The sequence shown here is derived from an EMBL/GenBank/DDBJ whole genome shotgun (WGS) entry which is preliminary data.</text>
</comment>
<dbReference type="Pfam" id="PF07494">
    <property type="entry name" value="Reg_prop"/>
    <property type="match status" value="8"/>
</dbReference>
<dbReference type="SUPFAM" id="SSF63829">
    <property type="entry name" value="Calcium-dependent phosphotriesterase"/>
    <property type="match status" value="3"/>
</dbReference>
<evidence type="ECO:0000256" key="4">
    <source>
        <dbReference type="SAM" id="SignalP"/>
    </source>
</evidence>
<sequence length="1058" mass="120395">MSLLNLSTFCLIVSLAVSLSSFAQEIKRFKNFGVDNPMSYSFVRAIAQDKDGFMWFGSSEGLDRFDGYQTVSFHHDDNSKNSLSSNVISRLLVSKDGELWVGTFGGGLNLFRESTQDFTHFSTKTESQALTNDTINAIFEDKNGSLWVGTANGLNILFKENDIWRVKQIHQQLGNPNSLTHNTIHAITQTFDNYIWVGTNGGGISVFDLHGNFIKSVKYGDSNKSQYVNKFVSTLFSDNQGRVWIGTENNGLLRYSAETDSFKHYQFDTANETDVSSNTINHIYQDSESNIWVATDNGLSIYNHREQIFSHHRHSPQNPFSLSNDYILTFFEDANSMMWVGTFTGVSRWDPNIATFRQYSSHTNPELENNNVTSFTQFDSEHIIFSTYAGGLYKLSTHDQAISKLPFNGYFGELRVMSLFADEGKLWVGTRASGLFEVELETEKVTKYQHDENDDMSLSANSVTDIIKDSAGTLWVSTFHFGLNRLNANGTFTRYVKNAETPELGPSSNHILQLLEDEQGAIWVATFGGGLNRLEPKTNRFTHIQHKTSDPLSLSDDFTWIMLLDDIGDLWIGTQATGLNILSKENREKNVFEFSQLNASDGMKSMTIYGILQDLNSDIWFTTSKGISRYSKRTKTFKHFGLNHGLIDLEFTHGSAYKGHDNTLYFGSGKGFNSISPEQVDMTIKPPEVRLTNILKLNEQMSLPVPLSELTELTLTYQDQIVSFEYVGLNYASPESTKYRYRLKGFDEAWIDAGKSRRATYTNLPSGEYQLEIIAGINQANWSNPGLKLKINVLPAPWNTWWAYLLYALIVAVILLTYSRVLNRKLLAEQQQKEFLKQQIDEKTNEFIQKNHELEHANRLLEDAATVDKVTGVKSRRYLDIYIEQAGQLMSQIHENILPVQRNILPRLYLIMVKVTGQETVPSSQMVNLADFLLYSRNSDDLVIKWAEDTFVVIGYEKENNALELAERLSTRYQQVLGSRLNANIAYTFYPFDFEQPMALSWDQVSVITEHAISITQQQQTKWLGLYGPKVRPFDYLEVIKQTNIDELAKLVKLKQSK</sequence>
<keyword evidence="7" id="KW-1185">Reference proteome</keyword>
<dbReference type="EMBL" id="BSSU01000015">
    <property type="protein sequence ID" value="GLX83376.1"/>
    <property type="molecule type" value="Genomic_DNA"/>
</dbReference>
<protein>
    <recommendedName>
        <fullName evidence="5">Two component regulator three Y domain-containing protein</fullName>
    </recommendedName>
</protein>
<feature type="transmembrane region" description="Helical" evidence="3">
    <location>
        <begin position="801"/>
        <end position="818"/>
    </location>
</feature>
<feature type="domain" description="Two component regulator three Y" evidence="5">
    <location>
        <begin position="730"/>
        <end position="794"/>
    </location>
</feature>
<feature type="coiled-coil region" evidence="2">
    <location>
        <begin position="819"/>
        <end position="853"/>
    </location>
</feature>
<dbReference type="Gene3D" id="2.130.10.10">
    <property type="entry name" value="YVTN repeat-like/Quinoprotein amine dehydrogenase"/>
    <property type="match status" value="3"/>
</dbReference>
<feature type="signal peptide" evidence="4">
    <location>
        <begin position="1"/>
        <end position="23"/>
    </location>
</feature>
<keyword evidence="3" id="KW-0812">Transmembrane</keyword>
<accession>A0ABQ6HA96</accession>
<dbReference type="InterPro" id="IPR015943">
    <property type="entry name" value="WD40/YVTN_repeat-like_dom_sf"/>
</dbReference>
<gene>
    <name evidence="6" type="ORF">theurythT_28290</name>
</gene>
<keyword evidence="3" id="KW-1133">Transmembrane helix</keyword>
<dbReference type="InterPro" id="IPR011123">
    <property type="entry name" value="Y_Y_Y"/>
</dbReference>
<organism evidence="6 7">
    <name type="scientific">Thalassotalea eurytherma</name>
    <dbReference type="NCBI Taxonomy" id="1144278"/>
    <lineage>
        <taxon>Bacteria</taxon>
        <taxon>Pseudomonadati</taxon>
        <taxon>Pseudomonadota</taxon>
        <taxon>Gammaproteobacteria</taxon>
        <taxon>Alteromonadales</taxon>
        <taxon>Colwelliaceae</taxon>
        <taxon>Thalassotalea</taxon>
    </lineage>
</organism>
<dbReference type="PANTHER" id="PTHR43547">
    <property type="entry name" value="TWO-COMPONENT HISTIDINE KINASE"/>
    <property type="match status" value="1"/>
</dbReference>
<evidence type="ECO:0000256" key="1">
    <source>
        <dbReference type="ARBA" id="ARBA00022553"/>
    </source>
</evidence>
<keyword evidence="1" id="KW-0597">Phosphoprotein</keyword>
<keyword evidence="3" id="KW-0472">Membrane</keyword>
<evidence type="ECO:0000313" key="7">
    <source>
        <dbReference type="Proteomes" id="UP001157133"/>
    </source>
</evidence>
<dbReference type="Proteomes" id="UP001157133">
    <property type="component" value="Unassembled WGS sequence"/>
</dbReference>
<evidence type="ECO:0000256" key="2">
    <source>
        <dbReference type="SAM" id="Coils"/>
    </source>
</evidence>
<dbReference type="InterPro" id="IPR013783">
    <property type="entry name" value="Ig-like_fold"/>
</dbReference>
<feature type="chain" id="PRO_5047050616" description="Two component regulator three Y domain-containing protein" evidence="4">
    <location>
        <begin position="24"/>
        <end position="1058"/>
    </location>
</feature>
<name>A0ABQ6HA96_9GAMM</name>
<keyword evidence="2" id="KW-0175">Coiled coil</keyword>
<dbReference type="InterPro" id="IPR011110">
    <property type="entry name" value="Reg_prop"/>
</dbReference>
<evidence type="ECO:0000259" key="5">
    <source>
        <dbReference type="Pfam" id="PF07495"/>
    </source>
</evidence>
<dbReference type="Pfam" id="PF07495">
    <property type="entry name" value="Y_Y_Y"/>
    <property type="match status" value="1"/>
</dbReference>
<dbReference type="PANTHER" id="PTHR43547:SF2">
    <property type="entry name" value="HYBRID SIGNAL TRANSDUCTION HISTIDINE KINASE C"/>
    <property type="match status" value="1"/>
</dbReference>
<dbReference type="Gene3D" id="2.60.40.10">
    <property type="entry name" value="Immunoglobulins"/>
    <property type="match status" value="1"/>
</dbReference>
<dbReference type="RefSeq" id="WP_284208811.1">
    <property type="nucleotide sequence ID" value="NZ_BSSU01000015.1"/>
</dbReference>
<evidence type="ECO:0000313" key="6">
    <source>
        <dbReference type="EMBL" id="GLX83376.1"/>
    </source>
</evidence>
<reference evidence="6 7" key="1">
    <citation type="submission" date="2023-03" db="EMBL/GenBank/DDBJ databases">
        <title>Draft genome sequence of Thalassotalea eurytherma JCM 18482T.</title>
        <authorList>
            <person name="Sawabe T."/>
        </authorList>
    </citation>
    <scope>NUCLEOTIDE SEQUENCE [LARGE SCALE GENOMIC DNA]</scope>
    <source>
        <strain evidence="6 7">JCM 18482</strain>
    </source>
</reference>
<evidence type="ECO:0000256" key="3">
    <source>
        <dbReference type="SAM" id="Phobius"/>
    </source>
</evidence>